<evidence type="ECO:0000313" key="10">
    <source>
        <dbReference type="EMBL" id="GGK83831.1"/>
    </source>
</evidence>
<dbReference type="EMBL" id="BMMX01000004">
    <property type="protein sequence ID" value="GGK83831.1"/>
    <property type="molecule type" value="Genomic_DNA"/>
</dbReference>
<feature type="binding site" evidence="7 8">
    <location>
        <position position="68"/>
    </location>
    <ligand>
        <name>S-adenosyl-L-methionine</name>
        <dbReference type="ChEBI" id="CHEBI:59789"/>
    </ligand>
</feature>
<feature type="binding site" evidence="7 8">
    <location>
        <position position="89"/>
    </location>
    <ligand>
        <name>S-adenosyl-L-methionine</name>
        <dbReference type="ChEBI" id="CHEBI:59789"/>
    </ligand>
</feature>
<dbReference type="HAMAP" id="MF_00607">
    <property type="entry name" value="16SrRNA_methyltr_A"/>
    <property type="match status" value="1"/>
</dbReference>
<dbReference type="Gene3D" id="3.40.50.150">
    <property type="entry name" value="Vaccinia Virus protein VP39"/>
    <property type="match status" value="1"/>
</dbReference>
<dbReference type="NCBIfam" id="TIGR00755">
    <property type="entry name" value="ksgA"/>
    <property type="match status" value="1"/>
</dbReference>
<feature type="binding site" evidence="7 8">
    <location>
        <position position="43"/>
    </location>
    <ligand>
        <name>S-adenosyl-L-methionine</name>
        <dbReference type="ChEBI" id="CHEBI:59789"/>
    </ligand>
</feature>
<keyword evidence="3 7" id="KW-0489">Methyltransferase</keyword>
<evidence type="ECO:0000256" key="4">
    <source>
        <dbReference type="ARBA" id="ARBA00022679"/>
    </source>
</evidence>
<accession>A0A8J3FN22</accession>
<evidence type="ECO:0000256" key="3">
    <source>
        <dbReference type="ARBA" id="ARBA00022603"/>
    </source>
</evidence>
<reference evidence="10" key="2">
    <citation type="submission" date="2020-09" db="EMBL/GenBank/DDBJ databases">
        <authorList>
            <person name="Sun Q."/>
            <person name="Zhou Y."/>
        </authorList>
    </citation>
    <scope>NUCLEOTIDE SEQUENCE</scope>
    <source>
        <strain evidence="10">CGMCC 4.7299</strain>
    </source>
</reference>
<dbReference type="PANTHER" id="PTHR11727">
    <property type="entry name" value="DIMETHYLADENOSINE TRANSFERASE"/>
    <property type="match status" value="1"/>
</dbReference>
<dbReference type="PROSITE" id="PS51689">
    <property type="entry name" value="SAM_RNA_A_N6_MT"/>
    <property type="match status" value="1"/>
</dbReference>
<dbReference type="SUPFAM" id="SSF53335">
    <property type="entry name" value="S-adenosyl-L-methionine-dependent methyltransferases"/>
    <property type="match status" value="1"/>
</dbReference>
<dbReference type="AlphaFoldDB" id="A0A8J3FN22"/>
<proteinExistence type="inferred from homology"/>
<sequence>MALTGQAVPSVAMADALLGPAEIRDLAARLGVAPTKKLGQNFVHDPNTVRRIVATAGLRPDDVVLEVGPGLGSLTLGLVGSAAHVHAVEIDPVLAAALPATVSAATLSVHHADALRVSAADFTPAPTMLVANLPYNVAVPVVLHLLAALDELRGGLVMVQKEVADRLVAPPGSKVYGVPSVKLAWYAHARPAGRVPSAVFWPVPNVESGLVAFARHTPPPGVDRRAVFAVVDAAFAQRRKTLRAALAGWAGSPAAAEAVLVRAGVNPQARGESLAVEQFAAIATAATGMPSGGKLSASGTWREEVDS</sequence>
<comment type="function">
    <text evidence="7">Specifically dimethylates two adjacent adenosines (A1518 and A1519) in the loop of a conserved hairpin near the 3'-end of 16S rRNA in the 30S particle. May play a critical role in biogenesis of 30S subunits.</text>
</comment>
<dbReference type="CDD" id="cd02440">
    <property type="entry name" value="AdoMet_MTases"/>
    <property type="match status" value="1"/>
</dbReference>
<keyword evidence="6 7" id="KW-0694">RNA-binding</keyword>
<evidence type="ECO:0000256" key="7">
    <source>
        <dbReference type="HAMAP-Rule" id="MF_00607"/>
    </source>
</evidence>
<dbReference type="InterPro" id="IPR001737">
    <property type="entry name" value="KsgA/Erm"/>
</dbReference>
<feature type="binding site" evidence="7 8">
    <location>
        <position position="41"/>
    </location>
    <ligand>
        <name>S-adenosyl-L-methionine</name>
        <dbReference type="ChEBI" id="CHEBI:59789"/>
    </ligand>
</feature>
<dbReference type="InterPro" id="IPR011530">
    <property type="entry name" value="rRNA_adenine_dimethylase"/>
</dbReference>
<keyword evidence="11" id="KW-1185">Reference proteome</keyword>
<reference evidence="10" key="1">
    <citation type="journal article" date="2014" name="Int. J. Syst. Evol. Microbiol.">
        <title>Complete genome sequence of Corynebacterium casei LMG S-19264T (=DSM 44701T), isolated from a smear-ripened cheese.</title>
        <authorList>
            <consortium name="US DOE Joint Genome Institute (JGI-PGF)"/>
            <person name="Walter F."/>
            <person name="Albersmeier A."/>
            <person name="Kalinowski J."/>
            <person name="Ruckert C."/>
        </authorList>
    </citation>
    <scope>NUCLEOTIDE SEQUENCE</scope>
    <source>
        <strain evidence="10">CGMCC 4.7299</strain>
    </source>
</reference>
<keyword evidence="1 7" id="KW-0963">Cytoplasm</keyword>
<keyword evidence="2 7" id="KW-0698">rRNA processing</keyword>
<dbReference type="InterPro" id="IPR020596">
    <property type="entry name" value="rRNA_Ade_Mease_Trfase_CS"/>
</dbReference>
<evidence type="ECO:0000313" key="11">
    <source>
        <dbReference type="Proteomes" id="UP000656042"/>
    </source>
</evidence>
<dbReference type="FunFam" id="3.40.50.150:FF:000023">
    <property type="entry name" value="Ribosomal RNA small subunit methyltransferase A"/>
    <property type="match status" value="1"/>
</dbReference>
<dbReference type="InterPro" id="IPR029063">
    <property type="entry name" value="SAM-dependent_MTases_sf"/>
</dbReference>
<dbReference type="GO" id="GO:0003723">
    <property type="term" value="F:RNA binding"/>
    <property type="evidence" value="ECO:0007669"/>
    <property type="project" value="UniProtKB-UniRule"/>
</dbReference>
<comment type="catalytic activity">
    <reaction evidence="7">
        <text>adenosine(1518)/adenosine(1519) in 16S rRNA + 4 S-adenosyl-L-methionine = N(6)-dimethyladenosine(1518)/N(6)-dimethyladenosine(1519) in 16S rRNA + 4 S-adenosyl-L-homocysteine + 4 H(+)</text>
        <dbReference type="Rhea" id="RHEA:19609"/>
        <dbReference type="Rhea" id="RHEA-COMP:10232"/>
        <dbReference type="Rhea" id="RHEA-COMP:10233"/>
        <dbReference type="ChEBI" id="CHEBI:15378"/>
        <dbReference type="ChEBI" id="CHEBI:57856"/>
        <dbReference type="ChEBI" id="CHEBI:59789"/>
        <dbReference type="ChEBI" id="CHEBI:74411"/>
        <dbReference type="ChEBI" id="CHEBI:74493"/>
        <dbReference type="EC" id="2.1.1.182"/>
    </reaction>
</comment>
<dbReference type="Pfam" id="PF00398">
    <property type="entry name" value="RrnaAD"/>
    <property type="match status" value="1"/>
</dbReference>
<dbReference type="SMART" id="SM00650">
    <property type="entry name" value="rADc"/>
    <property type="match status" value="1"/>
</dbReference>
<evidence type="ECO:0000256" key="6">
    <source>
        <dbReference type="ARBA" id="ARBA00022884"/>
    </source>
</evidence>
<organism evidence="10 11">
    <name type="scientific">Mangrovihabitans endophyticus</name>
    <dbReference type="NCBI Taxonomy" id="1751298"/>
    <lineage>
        <taxon>Bacteria</taxon>
        <taxon>Bacillati</taxon>
        <taxon>Actinomycetota</taxon>
        <taxon>Actinomycetes</taxon>
        <taxon>Micromonosporales</taxon>
        <taxon>Micromonosporaceae</taxon>
        <taxon>Mangrovihabitans</taxon>
    </lineage>
</organism>
<evidence type="ECO:0000256" key="5">
    <source>
        <dbReference type="ARBA" id="ARBA00022691"/>
    </source>
</evidence>
<comment type="similarity">
    <text evidence="7">Belongs to the class I-like SAM-binding methyltransferase superfamily. rRNA adenine N(6)-methyltransferase family. RsmA subfamily.</text>
</comment>
<dbReference type="GO" id="GO:0052908">
    <property type="term" value="F:16S rRNA (adenine(1518)-N(6)/adenine(1519)-N(6))-dimethyltransferase activity"/>
    <property type="evidence" value="ECO:0007669"/>
    <property type="project" value="UniProtKB-EC"/>
</dbReference>
<keyword evidence="4 7" id="KW-0808">Transferase</keyword>
<dbReference type="PANTHER" id="PTHR11727:SF7">
    <property type="entry name" value="DIMETHYLADENOSINE TRANSFERASE-RELATED"/>
    <property type="match status" value="1"/>
</dbReference>
<comment type="caution">
    <text evidence="10">The sequence shown here is derived from an EMBL/GenBank/DDBJ whole genome shotgun (WGS) entry which is preliminary data.</text>
</comment>
<name>A0A8J3FN22_9ACTN</name>
<feature type="binding site" evidence="7 8">
    <location>
        <position position="113"/>
    </location>
    <ligand>
        <name>S-adenosyl-L-methionine</name>
        <dbReference type="ChEBI" id="CHEBI:59789"/>
    </ligand>
</feature>
<protein>
    <recommendedName>
        <fullName evidence="7">Ribosomal RNA small subunit methyltransferase A</fullName>
        <ecNumber evidence="7">2.1.1.182</ecNumber>
    </recommendedName>
    <alternativeName>
        <fullName evidence="7">16S rRNA (adenine(1518)-N(6)/adenine(1519)-N(6))-dimethyltransferase</fullName>
    </alternativeName>
    <alternativeName>
        <fullName evidence="7">16S rRNA dimethyladenosine transferase</fullName>
    </alternativeName>
    <alternativeName>
        <fullName evidence="7">16S rRNA dimethylase</fullName>
    </alternativeName>
    <alternativeName>
        <fullName evidence="7">S-adenosylmethionine-6-N', N'-adenosyl(rRNA) dimethyltransferase</fullName>
    </alternativeName>
</protein>
<feature type="domain" description="Ribosomal RNA adenine methylase transferase N-terminal" evidence="9">
    <location>
        <begin position="48"/>
        <end position="217"/>
    </location>
</feature>
<keyword evidence="5 7" id="KW-0949">S-adenosyl-L-methionine</keyword>
<evidence type="ECO:0000256" key="2">
    <source>
        <dbReference type="ARBA" id="ARBA00022552"/>
    </source>
</evidence>
<evidence type="ECO:0000259" key="9">
    <source>
        <dbReference type="SMART" id="SM00650"/>
    </source>
</evidence>
<dbReference type="EC" id="2.1.1.182" evidence="7"/>
<dbReference type="FunFam" id="1.10.8.100:FF:000003">
    <property type="entry name" value="Ribosomal RNA small subunit methyltransferase A"/>
    <property type="match status" value="1"/>
</dbReference>
<dbReference type="Proteomes" id="UP000656042">
    <property type="component" value="Unassembled WGS sequence"/>
</dbReference>
<evidence type="ECO:0000256" key="1">
    <source>
        <dbReference type="ARBA" id="ARBA00022490"/>
    </source>
</evidence>
<evidence type="ECO:0000256" key="8">
    <source>
        <dbReference type="PROSITE-ProRule" id="PRU01026"/>
    </source>
</evidence>
<dbReference type="PROSITE" id="PS01131">
    <property type="entry name" value="RRNA_A_DIMETH"/>
    <property type="match status" value="1"/>
</dbReference>
<feature type="binding site" evidence="7 8">
    <location>
        <position position="132"/>
    </location>
    <ligand>
        <name>S-adenosyl-L-methionine</name>
        <dbReference type="ChEBI" id="CHEBI:59789"/>
    </ligand>
</feature>
<comment type="subcellular location">
    <subcellularLocation>
        <location evidence="7">Cytoplasm</location>
    </subcellularLocation>
</comment>
<dbReference type="GO" id="GO:0005829">
    <property type="term" value="C:cytosol"/>
    <property type="evidence" value="ECO:0007669"/>
    <property type="project" value="TreeGrafter"/>
</dbReference>
<dbReference type="InterPro" id="IPR023165">
    <property type="entry name" value="rRNA_Ade_diMease-like_C"/>
</dbReference>
<gene>
    <name evidence="7 10" type="primary">ksgA</name>
    <name evidence="7" type="synonym">rsmA</name>
    <name evidence="10" type="ORF">GCM10012284_17450</name>
</gene>
<dbReference type="Gene3D" id="1.10.8.100">
    <property type="entry name" value="Ribosomal RNA adenine dimethylase-like, domain 2"/>
    <property type="match status" value="1"/>
</dbReference>
<dbReference type="InterPro" id="IPR020598">
    <property type="entry name" value="rRNA_Ade_methylase_Trfase_N"/>
</dbReference>